<dbReference type="InterPro" id="IPR007936">
    <property type="entry name" value="VapE-like_dom"/>
</dbReference>
<evidence type="ECO:0000259" key="1">
    <source>
        <dbReference type="Pfam" id="PF05272"/>
    </source>
</evidence>
<organism evidence="2 3">
    <name type="scientific">Aquibium oceanicum</name>
    <dbReference type="NCBI Taxonomy" id="1670800"/>
    <lineage>
        <taxon>Bacteria</taxon>
        <taxon>Pseudomonadati</taxon>
        <taxon>Pseudomonadota</taxon>
        <taxon>Alphaproteobacteria</taxon>
        <taxon>Hyphomicrobiales</taxon>
        <taxon>Phyllobacteriaceae</taxon>
        <taxon>Aquibium</taxon>
    </lineage>
</organism>
<dbReference type="Pfam" id="PF05272">
    <property type="entry name" value="VapE-like_dom"/>
    <property type="match status" value="1"/>
</dbReference>
<evidence type="ECO:0000313" key="3">
    <source>
        <dbReference type="Proteomes" id="UP000182840"/>
    </source>
</evidence>
<dbReference type="PANTHER" id="PTHR34985">
    <property type="entry name" value="SLR0554 PROTEIN"/>
    <property type="match status" value="1"/>
</dbReference>
<proteinExistence type="predicted"/>
<evidence type="ECO:0000313" key="2">
    <source>
        <dbReference type="EMBL" id="APH71137.1"/>
    </source>
</evidence>
<dbReference type="SUPFAM" id="SSF56747">
    <property type="entry name" value="Prim-pol domain"/>
    <property type="match status" value="1"/>
</dbReference>
<dbReference type="EMBL" id="CP018171">
    <property type="protein sequence ID" value="APH71137.1"/>
    <property type="molecule type" value="Genomic_DNA"/>
</dbReference>
<sequence>MLDPIYHTSFENVRRTCESDPQGRYGVGFVLTEQSGFVVVDIDQKIGSTEDRERVHQASQLLLGKQATYTEFSISGGGGFHIVYKGKLPQGIASANGLMPGVEIYAWNRFIAFTGKVTAGGDRPVADGSAVIEELFAERPEYLDTHRNVRGVKNVDSTYDLGRVIGLPDERVLRVMQLRCEASYNLMNADNCDDFSLAMLQIIGDLDKITGDPAQIFRIVARSNVVMKGPPNAAGEDRPDKLHRLFNKWMADVRYGKNKNTRAIMWWVTPEATEHGRSVAKHLEQYDENGNHISGFTVAIRKNMADVAARKKQAQIQRRVGDWYEWPDSDIATLARYAKNLDDLEIAANSLMPALHNIVDDVTPIIARALELDIAYLSPAYEFILHIVSANKVCSKSAAANCWKTLQAKFLNAGKELNPTWTDGLKRDQYGNPLRTMDNAFHVLTNMPEMKDLLAYDLFQQQMLLVRQPPWSFENEDQPKLAGQRFESDTKSKLHSHEVVTDAQLRFLTIAVQRAGIAAPEQAIVSAIKAAASTNEVDIVRDKFLSLKWDGVPRIDTWLTTYGGAEDNAYTRFIGAKWLISGAARALKPGCKVDHILMFQGDQGKYKTEALTKLAYDAHYYALGPDPSNKDEKMATAGMLIVDLAEADILFTKKGSAVIKHFATEREDRYRVPFGHTPQTFPRRFIMAGTFNPERIFNDSTGGRRFWIARVVKFDVAAIERDRDQLWAEAVHRYQAGEKWWPVDEEDSIFVEAAKEQVSERTVEDPWAASVIAYLGFEGSTSETGFHPTAQRPDLLPFVRPEQIMSKALGLELIKQDNRATSRVQNILQEIGYKSGSKRLSGSAVIRAWMPGTSEDKLAALRGQIAHIAEEYGLTYAREMTADEQAAYIAHLTTEALRAAGKFE</sequence>
<accession>A0A1L3SNY3</accession>
<dbReference type="Proteomes" id="UP000182840">
    <property type="component" value="Chromosome"/>
</dbReference>
<keyword evidence="3" id="KW-1185">Reference proteome</keyword>
<protein>
    <recommendedName>
        <fullName evidence="1">Virulence-associated protein E-like domain-containing protein</fullName>
    </recommendedName>
</protein>
<feature type="domain" description="Virulence-associated protein E-like" evidence="1">
    <location>
        <begin position="546"/>
        <end position="755"/>
    </location>
</feature>
<dbReference type="AlphaFoldDB" id="A0A1L3SNY3"/>
<name>A0A1L3SNY3_9HYPH</name>
<reference evidence="3" key="1">
    <citation type="submission" date="2016-11" db="EMBL/GenBank/DDBJ databases">
        <title>Mesorhizobium oceanicum sp. nov., isolated from deep seawater in South China Sea.</title>
        <authorList>
            <person name="Fu G.-Y."/>
        </authorList>
    </citation>
    <scope>NUCLEOTIDE SEQUENCE [LARGE SCALE GENOMIC DNA]</scope>
    <source>
        <strain evidence="3">B7</strain>
    </source>
</reference>
<dbReference type="PANTHER" id="PTHR34985:SF1">
    <property type="entry name" value="SLR0554 PROTEIN"/>
    <property type="match status" value="1"/>
</dbReference>
<dbReference type="KEGG" id="meso:BSQ44_06955"/>
<gene>
    <name evidence="2" type="ORF">BSQ44_06955</name>
</gene>